<dbReference type="AlphaFoldDB" id="A0A7H1N0C9"/>
<gene>
    <name evidence="3" type="ORF">HQ394_07245</name>
</gene>
<evidence type="ECO:0000256" key="2">
    <source>
        <dbReference type="ARBA" id="ARBA00022679"/>
    </source>
</evidence>
<dbReference type="EMBL" id="CP053923">
    <property type="protein sequence ID" value="QNT69165.1"/>
    <property type="molecule type" value="Genomic_DNA"/>
</dbReference>
<dbReference type="PANTHER" id="PTHR34136:SF1">
    <property type="entry name" value="UDP-N-ACETYL-D-MANNOSAMINURONIC ACID TRANSFERASE"/>
    <property type="match status" value="1"/>
</dbReference>
<dbReference type="Proteomes" id="UP000516369">
    <property type="component" value="Chromosome"/>
</dbReference>
<dbReference type="GO" id="GO:0016758">
    <property type="term" value="F:hexosyltransferase activity"/>
    <property type="evidence" value="ECO:0007669"/>
    <property type="project" value="TreeGrafter"/>
</dbReference>
<evidence type="ECO:0000313" key="4">
    <source>
        <dbReference type="Proteomes" id="UP000516369"/>
    </source>
</evidence>
<keyword evidence="1" id="KW-0328">Glycosyltransferase</keyword>
<keyword evidence="2 3" id="KW-0808">Transferase</keyword>
<organism evidence="3 4">
    <name type="scientific">Defluviicoccus vanus</name>
    <dbReference type="NCBI Taxonomy" id="111831"/>
    <lineage>
        <taxon>Bacteria</taxon>
        <taxon>Pseudomonadati</taxon>
        <taxon>Pseudomonadota</taxon>
        <taxon>Alphaproteobacteria</taxon>
        <taxon>Rhodospirillales</taxon>
        <taxon>Rhodospirillaceae</taxon>
        <taxon>Defluviicoccus</taxon>
    </lineage>
</organism>
<dbReference type="PANTHER" id="PTHR34136">
    <property type="match status" value="1"/>
</dbReference>
<sequence length="218" mass="24909">MQIASLLLYARKFPENLNGTDLVPFVLEKCGVKVKVFLFGARPDSVRQAAARLNSIEHVYICGYRDGYSCWSDVSEVINEINAAEPDIVLVALGNPVQELWIARYGSELVAPVIVGVGALFDFLSGNQKRAPLYMRRLRSEWLHRLICEPRRLWRRYTVDILQFGLTVLLKDNERMRDLELMLGRMTLEVEILREALELARANDTIALSRSFPGEMPR</sequence>
<reference evidence="3 4" key="1">
    <citation type="submission" date="2020-05" db="EMBL/GenBank/DDBJ databases">
        <title>Complete closed genome sequence of Defluviicoccus vanus.</title>
        <authorList>
            <person name="Bessarab I."/>
            <person name="Arumugam K."/>
            <person name="Maszenan A.M."/>
            <person name="Seviour R.J."/>
            <person name="Williams R.B."/>
        </authorList>
    </citation>
    <scope>NUCLEOTIDE SEQUENCE [LARGE SCALE GENOMIC DNA]</scope>
    <source>
        <strain evidence="3 4">Ben 114</strain>
    </source>
</reference>
<dbReference type="CDD" id="cd06533">
    <property type="entry name" value="Glyco_transf_WecG_TagA"/>
    <property type="match status" value="1"/>
</dbReference>
<evidence type="ECO:0000313" key="3">
    <source>
        <dbReference type="EMBL" id="QNT69165.1"/>
    </source>
</evidence>
<dbReference type="NCBIfam" id="TIGR00696">
    <property type="entry name" value="wecG_tagA_cpsF"/>
    <property type="match status" value="1"/>
</dbReference>
<accession>A0A7H1N0C9</accession>
<dbReference type="KEGG" id="dvn:HQ394_07245"/>
<dbReference type="InterPro" id="IPR004629">
    <property type="entry name" value="WecG_TagA_CpsF"/>
</dbReference>
<name>A0A7H1N0C9_9PROT</name>
<protein>
    <submittedName>
        <fullName evidence="3">WecB/TagA/CpsF family glycosyltransferase</fullName>
    </submittedName>
</protein>
<evidence type="ECO:0000256" key="1">
    <source>
        <dbReference type="ARBA" id="ARBA00022676"/>
    </source>
</evidence>
<dbReference type="Pfam" id="PF03808">
    <property type="entry name" value="Glyco_tran_WecG"/>
    <property type="match status" value="1"/>
</dbReference>
<proteinExistence type="predicted"/>
<keyword evidence="4" id="KW-1185">Reference proteome</keyword>